<evidence type="ECO:0000256" key="1">
    <source>
        <dbReference type="ARBA" id="ARBA00022614"/>
    </source>
</evidence>
<dbReference type="SMART" id="SM00089">
    <property type="entry name" value="PKD"/>
    <property type="match status" value="1"/>
</dbReference>
<feature type="region of interest" description="Disordered" evidence="3">
    <location>
        <begin position="23"/>
        <end position="52"/>
    </location>
</feature>
<dbReference type="InterPro" id="IPR032675">
    <property type="entry name" value="LRR_dom_sf"/>
</dbReference>
<dbReference type="InterPro" id="IPR013783">
    <property type="entry name" value="Ig-like_fold"/>
</dbReference>
<sequence>MLIQKRLLAAVFGTLFLVGCGGGGSSDSGTKPDPVDPVNQSPTVSISADSEGTEQTSFKLSAVAGDSDGSIASYSWTSDASFDFAQSGGLTSAEATFQTPDIDADTTVNFTVTVTDNDGATASAKHSVIFKRNVSTVTITGIVTDQPIANAELEINVGSDVFSVNADPTGRYTIELVVDESASEKLVLVKAKGLDSTNPGVVFVSQLSSIQALLEQAGEDNTLDSEDNFGVNITNVTTAEYALLTRNNEEPQSVEELNAALLNVDADEKILLATLIKIIVDNADYVLPEGVENTLDLVSDVDTAKSFEDEVNEKDPDLIEETKEEIKKDENLVSDSDEPIVGDFIVNSPRYYNNDAYHLVLASDGTGELNANTSSTLTMSKESGVYTLALANSVVTYTDEYNDGNESYIAQTKLTDISFQVLAENEVFRTIEVTQTTQRTLDYQNGSEPVVEPSSTRTYTTNLIDKTKTIALNIAELTENTWVLDLRDNDYDSASSDDEPETLRFYADGTGDVTGESSEVFSWVLNDTKLSISYDENGETGLIEFWFTKALSAGYQVVALDTSFDEPSNTLTGLMVKKANVTTTDEDIIGRWHGFVGTSQSYDLNIYPDGSVAIGLDYSGFQGHIEDGNFSRKRFYSETYGLVSSCDGFADDCYLESEMQHEFINIVGSTYYIIRTLTYYTMGGEAYDEVKSVFIYEYSKDFSYSAFTEELLDGSISLYKDDSSTDAIYSQYNDLGEVKYVVRFDGVEHIATFNDGVLSYQVDGNTWFVELVSADENAVTICRYQQGTSCSTDTQISYLPKRPKITLTVNPSQNGSLSPTSQTSYWYQYASFVISPDEGYVVDEITGCEGYIEGDYYLVYTTGADCDITATFKPALLAAGEYIINNSDLYNAPAYELLLNEDQSGSFTYDRKDAITWSEVNNSIEIIPVNSIVIDEYIAFPFVGEQQVETHYRTEISSVSLTIYPEKGTNWYWSIITYEYYENDVLVRSGTEQSNVYLHTETNYITTTELELLGEWTVGDATYDNTILIMSLNENGEGSFTDVATNELENFSWQITDEHLTITSIENNSIETVYFTKDINVGYQFLVSGSDDDGSYTDSGILVRRNVQAISAANFAGRHEFREGHDLDSHWADIQVYDDGQVFFTFNTSLYQKGFEDGHLKRDLYYDTETWQPVDWCDISQANCELYGEFEYTLVAVDGNRYYVERLTNFYDDNQLTDSYAYLYVHDYSSSTKVDQFEDYDMGFTLYQNDDNGIARWSVSYGDYDAELDKQYYTFQLDDAEPINIELLDGKLELILDGQDTVIELIDNNRRDITFCKYLKGNSCLEEDKVNLSFDAPEHTITVNSDGNGSLAVGDESIVRHGSNWWTSINPNSGYELDAISGCEGFINDEGNYEISFVSQSCQIDVTFKELVPLSIKANITDTVLAMCVDNSGYTRLEETTELFCAWRGNGEVKSLEGLESFSNLEAFHISELNLGSGDIDLSQYSNLRIIGIHNSGVTSLLVYDPSVITELYLTSNQLKSIELSEYTNLIRLDLSQNELTSIDLSQVPNLNHLALKNNELLSIDLDTNILLEELIINNNRLLELDLSQNNQLVVLNASNLAINELDLSNLNTLESLSLDYTAISNLDFSLLSSLTNISLRGVEESLVPWEQIYHVSRLGIGGHDYTSFDFSPFTHLIYLSVGDSSINDFSTIANPQQLQTLDIWGNNSLTQLDISTMTSLQRFYLQSTAVTQIDFANNANLEFVSAWSNPLDTVSGIEGITNNYANLYFENNPLSVETQAYLDDLRDNQGYYNIFYSLSYEVTVNITGNGSVSETKMFLQDGETRGIYLYPDTGYEVASATGCDGTWHSADYYEVGPITASCEVDVEFVELNP</sequence>
<dbReference type="Proteomes" id="UP000183805">
    <property type="component" value="Unassembled WGS sequence"/>
</dbReference>
<dbReference type="RefSeq" id="WP_074989841.1">
    <property type="nucleotide sequence ID" value="NZ_FPAZ01000028.1"/>
</dbReference>
<evidence type="ECO:0000256" key="3">
    <source>
        <dbReference type="SAM" id="MobiDB-lite"/>
    </source>
</evidence>
<feature type="domain" description="PKD/Chitinase" evidence="4">
    <location>
        <begin position="43"/>
        <end position="133"/>
    </location>
</feature>
<reference evidence="5 6" key="1">
    <citation type="submission" date="2016-10" db="EMBL/GenBank/DDBJ databases">
        <authorList>
            <person name="Varghese N."/>
            <person name="Submissions S."/>
        </authorList>
    </citation>
    <scope>NUCLEOTIDE SEQUENCE [LARGE SCALE GENOMIC DNA]</scope>
    <source>
        <strain evidence="5 6">CGMCC 1.8499</strain>
    </source>
</reference>
<dbReference type="EMBL" id="FPAZ01000028">
    <property type="protein sequence ID" value="SFU01763.1"/>
    <property type="molecule type" value="Genomic_DNA"/>
</dbReference>
<keyword evidence="6" id="KW-1185">Reference proteome</keyword>
<gene>
    <name evidence="5" type="ORF">SAMN04487854_12818</name>
</gene>
<dbReference type="PANTHER" id="PTHR24366">
    <property type="entry name" value="IG(IMMUNOGLOBULIN) AND LRR(LEUCINE RICH REPEAT) DOMAINS"/>
    <property type="match status" value="1"/>
</dbReference>
<organism evidence="5 6">
    <name type="scientific">Pseudoalteromonas lipolytica</name>
    <dbReference type="NCBI Taxonomy" id="570156"/>
    <lineage>
        <taxon>Bacteria</taxon>
        <taxon>Pseudomonadati</taxon>
        <taxon>Pseudomonadota</taxon>
        <taxon>Gammaproteobacteria</taxon>
        <taxon>Alteromonadales</taxon>
        <taxon>Pseudoalteromonadaceae</taxon>
        <taxon>Pseudoalteromonas</taxon>
    </lineage>
</organism>
<dbReference type="PANTHER" id="PTHR24366:SF168">
    <property type="entry name" value="GH22922P-RELATED"/>
    <property type="match status" value="1"/>
</dbReference>
<dbReference type="Pfam" id="PF22352">
    <property type="entry name" value="K319L-like_PKD"/>
    <property type="match status" value="1"/>
</dbReference>
<evidence type="ECO:0000256" key="2">
    <source>
        <dbReference type="ARBA" id="ARBA00022737"/>
    </source>
</evidence>
<dbReference type="PROSITE" id="PS51257">
    <property type="entry name" value="PROKAR_LIPOPROTEIN"/>
    <property type="match status" value="1"/>
</dbReference>
<evidence type="ECO:0000259" key="4">
    <source>
        <dbReference type="SMART" id="SM00089"/>
    </source>
</evidence>
<proteinExistence type="predicted"/>
<name>A0ABY1GQS2_9GAMM</name>
<protein>
    <submittedName>
        <fullName evidence="5">Leucine-rich repeat (LRR) protein</fullName>
    </submittedName>
</protein>
<dbReference type="InterPro" id="IPR001611">
    <property type="entry name" value="Leu-rich_rpt"/>
</dbReference>
<keyword evidence="1" id="KW-0433">Leucine-rich repeat</keyword>
<dbReference type="PROSITE" id="PS51450">
    <property type="entry name" value="LRR"/>
    <property type="match status" value="1"/>
</dbReference>
<evidence type="ECO:0000313" key="6">
    <source>
        <dbReference type="Proteomes" id="UP000183805"/>
    </source>
</evidence>
<dbReference type="InterPro" id="IPR022409">
    <property type="entry name" value="PKD/Chitinase_dom"/>
</dbReference>
<dbReference type="Gene3D" id="2.60.40.10">
    <property type="entry name" value="Immunoglobulins"/>
    <property type="match status" value="1"/>
</dbReference>
<feature type="compositionally biased region" description="Polar residues" evidence="3">
    <location>
        <begin position="38"/>
        <end position="52"/>
    </location>
</feature>
<comment type="caution">
    <text evidence="5">The sequence shown here is derived from an EMBL/GenBank/DDBJ whole genome shotgun (WGS) entry which is preliminary data.</text>
</comment>
<dbReference type="SUPFAM" id="SSF52058">
    <property type="entry name" value="L domain-like"/>
    <property type="match status" value="1"/>
</dbReference>
<accession>A0ABY1GQS2</accession>
<dbReference type="Gene3D" id="3.80.10.10">
    <property type="entry name" value="Ribonuclease Inhibitor"/>
    <property type="match status" value="2"/>
</dbReference>
<evidence type="ECO:0000313" key="5">
    <source>
        <dbReference type="EMBL" id="SFU01763.1"/>
    </source>
</evidence>
<keyword evidence="2" id="KW-0677">Repeat</keyword>